<feature type="domain" description="Rod shape-determining protein MreC beta-barrel core" evidence="8">
    <location>
        <begin position="121"/>
        <end position="258"/>
    </location>
</feature>
<dbReference type="InterPro" id="IPR042177">
    <property type="entry name" value="Cell/Rod_1"/>
</dbReference>
<dbReference type="Gene3D" id="2.40.10.350">
    <property type="entry name" value="Rod shape-determining protein MreC, domain 2"/>
    <property type="match status" value="1"/>
</dbReference>
<dbReference type="STRING" id="1560234.SP90_10080"/>
<dbReference type="NCBIfam" id="TIGR00219">
    <property type="entry name" value="mreC"/>
    <property type="match status" value="1"/>
</dbReference>
<comment type="function">
    <text evidence="5">Involved in formation and maintenance of cell shape.</text>
</comment>
<evidence type="ECO:0000256" key="7">
    <source>
        <dbReference type="SAM" id="SignalP"/>
    </source>
</evidence>
<dbReference type="Gene3D" id="2.40.10.340">
    <property type="entry name" value="Rod shape-determining protein MreC, domain 1"/>
    <property type="match status" value="1"/>
</dbReference>
<dbReference type="Proteomes" id="UP000091979">
    <property type="component" value="Unassembled WGS sequence"/>
</dbReference>
<evidence type="ECO:0000256" key="1">
    <source>
        <dbReference type="ARBA" id="ARBA00009369"/>
    </source>
</evidence>
<dbReference type="PANTHER" id="PTHR34138">
    <property type="entry name" value="CELL SHAPE-DETERMINING PROTEIN MREC"/>
    <property type="match status" value="1"/>
</dbReference>
<evidence type="ECO:0000256" key="3">
    <source>
        <dbReference type="ARBA" id="ARBA00022960"/>
    </source>
</evidence>
<comment type="similarity">
    <text evidence="1 5">Belongs to the MreC family.</text>
</comment>
<dbReference type="InterPro" id="IPR042175">
    <property type="entry name" value="Cell/Rod_MreC_2"/>
</dbReference>
<evidence type="ECO:0000313" key="9">
    <source>
        <dbReference type="EMBL" id="OBQ50255.1"/>
    </source>
</evidence>
<name>A0A1B7XBW8_9BACT</name>
<dbReference type="InterPro" id="IPR055342">
    <property type="entry name" value="MreC_beta-barrel_core"/>
</dbReference>
<keyword evidence="3 5" id="KW-0133">Cell shape</keyword>
<dbReference type="Pfam" id="PF04085">
    <property type="entry name" value="MreC"/>
    <property type="match status" value="1"/>
</dbReference>
<accession>A0A1B7XBW8</accession>
<evidence type="ECO:0000313" key="10">
    <source>
        <dbReference type="Proteomes" id="UP000091979"/>
    </source>
</evidence>
<feature type="chain" id="PRO_5008600498" description="Cell shape-determining protein MreC" evidence="7">
    <location>
        <begin position="21"/>
        <end position="288"/>
    </location>
</feature>
<dbReference type="PATRIC" id="fig|1560234.3.peg.853"/>
<dbReference type="PIRSF" id="PIRSF038471">
    <property type="entry name" value="MreC"/>
    <property type="match status" value="1"/>
</dbReference>
<evidence type="ECO:0000256" key="4">
    <source>
        <dbReference type="ARBA" id="ARBA00032089"/>
    </source>
</evidence>
<protein>
    <recommendedName>
        <fullName evidence="2 5">Cell shape-determining protein MreC</fullName>
    </recommendedName>
    <alternativeName>
        <fullName evidence="4 5">Cell shape protein MreC</fullName>
    </alternativeName>
</protein>
<evidence type="ECO:0000259" key="8">
    <source>
        <dbReference type="Pfam" id="PF04085"/>
    </source>
</evidence>
<evidence type="ECO:0000256" key="2">
    <source>
        <dbReference type="ARBA" id="ARBA00013855"/>
    </source>
</evidence>
<dbReference type="InterPro" id="IPR007221">
    <property type="entry name" value="MreC"/>
</dbReference>
<feature type="coiled-coil region" evidence="6">
    <location>
        <begin position="64"/>
        <end position="91"/>
    </location>
</feature>
<feature type="signal peptide" evidence="7">
    <location>
        <begin position="1"/>
        <end position="20"/>
    </location>
</feature>
<organism evidence="9 10">
    <name type="scientific">Halodesulfovibrio spirochaetisodalis</name>
    <dbReference type="NCBI Taxonomy" id="1560234"/>
    <lineage>
        <taxon>Bacteria</taxon>
        <taxon>Pseudomonadati</taxon>
        <taxon>Thermodesulfobacteriota</taxon>
        <taxon>Desulfovibrionia</taxon>
        <taxon>Desulfovibrionales</taxon>
        <taxon>Desulfovibrionaceae</taxon>
        <taxon>Halodesulfovibrio</taxon>
    </lineage>
</organism>
<dbReference type="GO" id="GO:0008360">
    <property type="term" value="P:regulation of cell shape"/>
    <property type="evidence" value="ECO:0007669"/>
    <property type="project" value="UniProtKB-KW"/>
</dbReference>
<keyword evidence="10" id="KW-1185">Reference proteome</keyword>
<evidence type="ECO:0000256" key="6">
    <source>
        <dbReference type="SAM" id="Coils"/>
    </source>
</evidence>
<proteinExistence type="inferred from homology"/>
<comment type="caution">
    <text evidence="9">The sequence shown here is derived from an EMBL/GenBank/DDBJ whole genome shotgun (WGS) entry which is preliminary data.</text>
</comment>
<keyword evidence="6" id="KW-0175">Coiled coil</keyword>
<dbReference type="EMBL" id="JXMS01000016">
    <property type="protein sequence ID" value="OBQ50255.1"/>
    <property type="molecule type" value="Genomic_DNA"/>
</dbReference>
<reference evidence="9 10" key="1">
    <citation type="submission" date="2015-01" db="EMBL/GenBank/DDBJ databases">
        <title>Desulfovibrio sp. JC271 draft genome sequence.</title>
        <authorList>
            <person name="Shivani Y."/>
            <person name="Subhash Y."/>
            <person name="Sasikala C."/>
            <person name="Ramana C.V."/>
        </authorList>
    </citation>
    <scope>NUCLEOTIDE SEQUENCE [LARGE SCALE GENOMIC DNA]</scope>
    <source>
        <strain evidence="9 10">JC271</strain>
    </source>
</reference>
<dbReference type="AlphaFoldDB" id="A0A1B7XBW8"/>
<sequence length="288" mass="31336">MFSALLLYLLLLSWNMRSGAVDRFAANTGLEFTGAVLKPGKWVVNNATDLWNRYIYLQGVQQENVRLMEQVENLSFALADARENVAELKRLRALMHLSPPPEWNRVAARVLSYRIGVQAELDSIILDKGFMDGADKNTPVVTHEGVVGRVIKAGPTTSSALLLTDMNSRIAVISSNNRTRGLLVGSGNRDELHLKYVPINAQLEEGELLVTSGLAGAYPKGLPIARIVSVAHSDISLFKTVKAVPLASLGNLEEIILLQAPLTPVVTEAALQTNEQSSSEPTKQNATN</sequence>
<dbReference type="PANTHER" id="PTHR34138:SF1">
    <property type="entry name" value="CELL SHAPE-DETERMINING PROTEIN MREC"/>
    <property type="match status" value="1"/>
</dbReference>
<keyword evidence="7" id="KW-0732">Signal</keyword>
<evidence type="ECO:0000256" key="5">
    <source>
        <dbReference type="PIRNR" id="PIRNR038471"/>
    </source>
</evidence>
<gene>
    <name evidence="9" type="ORF">SP90_10080</name>
</gene>
<dbReference type="GO" id="GO:0005886">
    <property type="term" value="C:plasma membrane"/>
    <property type="evidence" value="ECO:0007669"/>
    <property type="project" value="TreeGrafter"/>
</dbReference>